<gene>
    <name evidence="1" type="ORF">ATANTOWER_008383</name>
</gene>
<keyword evidence="2" id="KW-1185">Reference proteome</keyword>
<evidence type="ECO:0000313" key="1">
    <source>
        <dbReference type="EMBL" id="MED6253925.1"/>
    </source>
</evidence>
<organism evidence="1 2">
    <name type="scientific">Ataeniobius toweri</name>
    <dbReference type="NCBI Taxonomy" id="208326"/>
    <lineage>
        <taxon>Eukaryota</taxon>
        <taxon>Metazoa</taxon>
        <taxon>Chordata</taxon>
        <taxon>Craniata</taxon>
        <taxon>Vertebrata</taxon>
        <taxon>Euteleostomi</taxon>
        <taxon>Actinopterygii</taxon>
        <taxon>Neopterygii</taxon>
        <taxon>Teleostei</taxon>
        <taxon>Neoteleostei</taxon>
        <taxon>Acanthomorphata</taxon>
        <taxon>Ovalentaria</taxon>
        <taxon>Atherinomorphae</taxon>
        <taxon>Cyprinodontiformes</taxon>
        <taxon>Goodeidae</taxon>
        <taxon>Ataeniobius</taxon>
    </lineage>
</organism>
<name>A0ABU7BV17_9TELE</name>
<proteinExistence type="predicted"/>
<sequence>MYPASCLYTAGHRHQLPCDPLRKKQHCVCFVAMQELVTELRLFLDLLDREYLSAGVREKKVHLSNILHRVLSDKEPRSEIHSGLPAPPQMPLPEIPHPWLVSLTFFIFDFFSH</sequence>
<dbReference type="Proteomes" id="UP001345963">
    <property type="component" value="Unassembled WGS sequence"/>
</dbReference>
<feature type="non-terminal residue" evidence="1">
    <location>
        <position position="113"/>
    </location>
</feature>
<protein>
    <submittedName>
        <fullName evidence="1">Uncharacterized protein</fullName>
    </submittedName>
</protein>
<reference evidence="1 2" key="1">
    <citation type="submission" date="2021-07" db="EMBL/GenBank/DDBJ databases">
        <authorList>
            <person name="Palmer J.M."/>
        </authorList>
    </citation>
    <scope>NUCLEOTIDE SEQUENCE [LARGE SCALE GENOMIC DNA]</scope>
    <source>
        <strain evidence="1 2">AT_MEX2019</strain>
        <tissue evidence="1">Muscle</tissue>
    </source>
</reference>
<comment type="caution">
    <text evidence="1">The sequence shown here is derived from an EMBL/GenBank/DDBJ whole genome shotgun (WGS) entry which is preliminary data.</text>
</comment>
<dbReference type="EMBL" id="JAHUTI010069042">
    <property type="protein sequence ID" value="MED6253925.1"/>
    <property type="molecule type" value="Genomic_DNA"/>
</dbReference>
<accession>A0ABU7BV17</accession>
<evidence type="ECO:0000313" key="2">
    <source>
        <dbReference type="Proteomes" id="UP001345963"/>
    </source>
</evidence>